<sequence>MKDIKIVVSLFASLLLLGSCTNIRTLDFDDVAQEALLQRDKKKWAEEAEALKKNKEDSARIADENKKLYETYLDDLRAYKKGDHLMMFGWFAYWNPTSPDNTFNLDKLPDSVDFVSNWGGWSNLSSAHLEQLSRMKEKGTRMTIGWIIENVGSGFHKGMLHPEWSEDPYKAIEQYAKAICDTIAKYDYDGFDLDYEPQFASPWGGMHCGKNWEKEWTHSRPLISCQRDSNKEYENYFFKKMREYLPKGKLFNINGSLGWIDPSVLHLFDYFIAQSYHGAASSWYQIAIDRGIDPKKIIVTETFQTNKPNADKFVDRYAKYATAREKLGAKIGGIGAFHINEDYLHGPNYKNVREAIQVMNPAFTDN</sequence>
<dbReference type="AlphaFoldDB" id="A0A4Y8WRL5"/>
<dbReference type="STRING" id="1122973.GCA_000379925_01406"/>
<dbReference type="SUPFAM" id="SSF51445">
    <property type="entry name" value="(Trans)glycosidases"/>
    <property type="match status" value="1"/>
</dbReference>
<gene>
    <name evidence="1" type="ORF">E4P47_01650</name>
</gene>
<dbReference type="Proteomes" id="UP000297225">
    <property type="component" value="Unassembled WGS sequence"/>
</dbReference>
<dbReference type="InterPro" id="IPR032320">
    <property type="entry name" value="GH18_BT1044-like"/>
</dbReference>
<protein>
    <recommendedName>
        <fullName evidence="3">Endoglycosidase</fullName>
    </recommendedName>
</protein>
<keyword evidence="2" id="KW-1185">Reference proteome</keyword>
<dbReference type="OrthoDB" id="7183084at2"/>
<dbReference type="PROSITE" id="PS51257">
    <property type="entry name" value="PROKAR_LIPOPROTEIN"/>
    <property type="match status" value="1"/>
</dbReference>
<dbReference type="Gene3D" id="3.20.20.80">
    <property type="entry name" value="Glycosidases"/>
    <property type="match status" value="1"/>
</dbReference>
<dbReference type="RefSeq" id="WP_018358645.1">
    <property type="nucleotide sequence ID" value="NZ_CP197400.1"/>
</dbReference>
<organism evidence="1 2">
    <name type="scientific">Porphyromonas levii</name>
    <dbReference type="NCBI Taxonomy" id="28114"/>
    <lineage>
        <taxon>Bacteria</taxon>
        <taxon>Pseudomonadati</taxon>
        <taxon>Bacteroidota</taxon>
        <taxon>Bacteroidia</taxon>
        <taxon>Bacteroidales</taxon>
        <taxon>Porphyromonadaceae</taxon>
        <taxon>Porphyromonas</taxon>
    </lineage>
</organism>
<reference evidence="1 2" key="1">
    <citation type="submission" date="2019-03" db="EMBL/GenBank/DDBJ databases">
        <title>Porphyromonas levii Isolated from the Uterus of Dairy Cows.</title>
        <authorList>
            <person name="Francis A.M."/>
        </authorList>
    </citation>
    <scope>NUCLEOTIDE SEQUENCE [LARGE SCALE GENOMIC DNA]</scope>
    <source>
        <strain evidence="1 2">AF5678</strain>
    </source>
</reference>
<dbReference type="Pfam" id="PF16141">
    <property type="entry name" value="GH18_BT1044-like"/>
    <property type="match status" value="1"/>
</dbReference>
<evidence type="ECO:0008006" key="3">
    <source>
        <dbReference type="Google" id="ProtNLM"/>
    </source>
</evidence>
<dbReference type="EMBL" id="SPNC01000013">
    <property type="protein sequence ID" value="TFH96771.1"/>
    <property type="molecule type" value="Genomic_DNA"/>
</dbReference>
<evidence type="ECO:0000313" key="1">
    <source>
        <dbReference type="EMBL" id="TFH96771.1"/>
    </source>
</evidence>
<name>A0A4Y8WRL5_9PORP</name>
<proteinExistence type="predicted"/>
<evidence type="ECO:0000313" key="2">
    <source>
        <dbReference type="Proteomes" id="UP000297225"/>
    </source>
</evidence>
<dbReference type="InterPro" id="IPR017853">
    <property type="entry name" value="GH"/>
</dbReference>
<comment type="caution">
    <text evidence="1">The sequence shown here is derived from an EMBL/GenBank/DDBJ whole genome shotgun (WGS) entry which is preliminary data.</text>
</comment>
<accession>A0A4Y8WRL5</accession>